<dbReference type="GO" id="GO:0046872">
    <property type="term" value="F:metal ion binding"/>
    <property type="evidence" value="ECO:0007669"/>
    <property type="project" value="UniProtKB-KW"/>
</dbReference>
<gene>
    <name evidence="7" type="ORF">METZ01_LOCUS180049</name>
</gene>
<organism evidence="7">
    <name type="scientific">marine metagenome</name>
    <dbReference type="NCBI Taxonomy" id="408172"/>
    <lineage>
        <taxon>unclassified sequences</taxon>
        <taxon>metagenomes</taxon>
        <taxon>ecological metagenomes</taxon>
    </lineage>
</organism>
<dbReference type="SUPFAM" id="SSF102114">
    <property type="entry name" value="Radical SAM enzymes"/>
    <property type="match status" value="1"/>
</dbReference>
<dbReference type="CDD" id="cd01335">
    <property type="entry name" value="Radical_SAM"/>
    <property type="match status" value="1"/>
</dbReference>
<name>A0A382CM95_9ZZZZ</name>
<dbReference type="Gene3D" id="3.40.50.280">
    <property type="entry name" value="Cobalamin-binding domain"/>
    <property type="match status" value="1"/>
</dbReference>
<proteinExistence type="predicted"/>
<dbReference type="GO" id="GO:0003824">
    <property type="term" value="F:catalytic activity"/>
    <property type="evidence" value="ECO:0007669"/>
    <property type="project" value="InterPro"/>
</dbReference>
<sequence>MEKFKVLIVYPNLSMMLTPSCAVGIFTKILKNKGYIVELFDCTPYDSNLEFLSEPLPVTRAKTLMNSRSFDSSALFGEAKKNLKSDFLEKINYFKPNAVIFSTVVEDTKPQLEELLDVIKHFPKISHIVGGVYTIMAPEQAINYKHIQCIGIGEGEIVIQEFCEAVHSGVHRPTNIKGTWVRTDDGAIIKNPNSPLVDINKYLPDYSLFDDRRFLRPLGAKIWKAVSLETYRGCPYTCTFCNSPAKTVIAKESGQGSFLRRKNLDVLEGEIENMITDYNCEFLYINDDAFMARPRKENLAMAEMLKNFSLPFWFQTRFEDVTTETLEAFKEAGCYRISFGLEHGNEIYRREILLRNISNKKILEKSRIVADVGIPYTINVIIGMPYETRELIFETVELIRAIDSWDALSVNTFVPYHRTVLRKMAIKEGWLDPEKQTTSVIAESILEMPEPYLNSKEILGLVKTLPLYSRLPVNRYSEIKQAEIEDSQDGPIFSKLKEEWYELAYGSNEEDRNLTYQG</sequence>
<dbReference type="Pfam" id="PF04055">
    <property type="entry name" value="Radical_SAM"/>
    <property type="match status" value="1"/>
</dbReference>
<dbReference type="SMART" id="SM00729">
    <property type="entry name" value="Elp3"/>
    <property type="match status" value="1"/>
</dbReference>
<protein>
    <recommendedName>
        <fullName evidence="6">Radical SAM core domain-containing protein</fullName>
    </recommendedName>
</protein>
<reference evidence="7" key="1">
    <citation type="submission" date="2018-05" db="EMBL/GenBank/DDBJ databases">
        <authorList>
            <person name="Lanie J.A."/>
            <person name="Ng W.-L."/>
            <person name="Kazmierczak K.M."/>
            <person name="Andrzejewski T.M."/>
            <person name="Davidsen T.M."/>
            <person name="Wayne K.J."/>
            <person name="Tettelin H."/>
            <person name="Glass J.I."/>
            <person name="Rusch D."/>
            <person name="Podicherti R."/>
            <person name="Tsui H.-C.T."/>
            <person name="Winkler M.E."/>
        </authorList>
    </citation>
    <scope>NUCLEOTIDE SEQUENCE</scope>
</reference>
<dbReference type="InterPro" id="IPR034466">
    <property type="entry name" value="Methyltransferase_Class_B"/>
</dbReference>
<keyword evidence="5" id="KW-0411">Iron-sulfur</keyword>
<dbReference type="Gene3D" id="3.80.30.20">
    <property type="entry name" value="tm_1862 like domain"/>
    <property type="match status" value="1"/>
</dbReference>
<dbReference type="SFLD" id="SFLDG01082">
    <property type="entry name" value="B12-binding_domain_containing"/>
    <property type="match status" value="1"/>
</dbReference>
<dbReference type="InterPro" id="IPR006638">
    <property type="entry name" value="Elp3/MiaA/NifB-like_rSAM"/>
</dbReference>
<dbReference type="EMBL" id="UINC01035185">
    <property type="protein sequence ID" value="SVB27195.1"/>
    <property type="molecule type" value="Genomic_DNA"/>
</dbReference>
<dbReference type="SFLD" id="SFLDS00029">
    <property type="entry name" value="Radical_SAM"/>
    <property type="match status" value="1"/>
</dbReference>
<evidence type="ECO:0000256" key="2">
    <source>
        <dbReference type="ARBA" id="ARBA00022691"/>
    </source>
</evidence>
<dbReference type="InterPro" id="IPR023404">
    <property type="entry name" value="rSAM_horseshoe"/>
</dbReference>
<evidence type="ECO:0000256" key="3">
    <source>
        <dbReference type="ARBA" id="ARBA00022723"/>
    </source>
</evidence>
<comment type="cofactor">
    <cofactor evidence="1">
        <name>[4Fe-4S] cluster</name>
        <dbReference type="ChEBI" id="CHEBI:49883"/>
    </cofactor>
</comment>
<evidence type="ECO:0000256" key="4">
    <source>
        <dbReference type="ARBA" id="ARBA00023004"/>
    </source>
</evidence>
<evidence type="ECO:0000313" key="7">
    <source>
        <dbReference type="EMBL" id="SVB27195.1"/>
    </source>
</evidence>
<evidence type="ECO:0000256" key="1">
    <source>
        <dbReference type="ARBA" id="ARBA00001966"/>
    </source>
</evidence>
<dbReference type="GO" id="GO:0051539">
    <property type="term" value="F:4 iron, 4 sulfur cluster binding"/>
    <property type="evidence" value="ECO:0007669"/>
    <property type="project" value="UniProtKB-KW"/>
</dbReference>
<evidence type="ECO:0000259" key="6">
    <source>
        <dbReference type="PROSITE" id="PS51918"/>
    </source>
</evidence>
<dbReference type="InterPro" id="IPR058240">
    <property type="entry name" value="rSAM_sf"/>
</dbReference>
<dbReference type="InterPro" id="IPR007197">
    <property type="entry name" value="rSAM"/>
</dbReference>
<dbReference type="PROSITE" id="PS51918">
    <property type="entry name" value="RADICAL_SAM"/>
    <property type="match status" value="1"/>
</dbReference>
<feature type="domain" description="Radical SAM core" evidence="6">
    <location>
        <begin position="220"/>
        <end position="457"/>
    </location>
</feature>
<accession>A0A382CM95</accession>
<keyword evidence="2" id="KW-0949">S-adenosyl-L-methionine</keyword>
<dbReference type="PANTHER" id="PTHR43409">
    <property type="entry name" value="ANAEROBIC MAGNESIUM-PROTOPORPHYRIN IX MONOMETHYL ESTER CYCLASE-RELATED"/>
    <property type="match status" value="1"/>
</dbReference>
<keyword evidence="3" id="KW-0479">Metal-binding</keyword>
<evidence type="ECO:0000256" key="5">
    <source>
        <dbReference type="ARBA" id="ARBA00023014"/>
    </source>
</evidence>
<dbReference type="InterPro" id="IPR051198">
    <property type="entry name" value="BchE-like"/>
</dbReference>
<dbReference type="AlphaFoldDB" id="A0A382CM95"/>
<dbReference type="SFLD" id="SFLDG01123">
    <property type="entry name" value="methyltransferase_(Class_B)"/>
    <property type="match status" value="1"/>
</dbReference>
<keyword evidence="4" id="KW-0408">Iron</keyword>